<feature type="compositionally biased region" description="Low complexity" evidence="2">
    <location>
        <begin position="11"/>
        <end position="20"/>
    </location>
</feature>
<evidence type="ECO:0000313" key="4">
    <source>
        <dbReference type="Proteomes" id="UP000434957"/>
    </source>
</evidence>
<evidence type="ECO:0000313" key="3">
    <source>
        <dbReference type="EMBL" id="KAE9351919.1"/>
    </source>
</evidence>
<organism evidence="3 4">
    <name type="scientific">Phytophthora rubi</name>
    <dbReference type="NCBI Taxonomy" id="129364"/>
    <lineage>
        <taxon>Eukaryota</taxon>
        <taxon>Sar</taxon>
        <taxon>Stramenopiles</taxon>
        <taxon>Oomycota</taxon>
        <taxon>Peronosporomycetes</taxon>
        <taxon>Peronosporales</taxon>
        <taxon>Peronosporaceae</taxon>
        <taxon>Phytophthora</taxon>
    </lineage>
</organism>
<dbReference type="AlphaFoldDB" id="A0A6A4G636"/>
<dbReference type="Proteomes" id="UP000434957">
    <property type="component" value="Unassembled WGS sequence"/>
</dbReference>
<accession>A0A6A4G636</accession>
<sequence length="968" mass="106571">MKRIFQRRVRSPSASSPSESPTHRNAQTSLLSPRRAASAYAKGSAGRNGPELTENRAVAVAVGSDALHAQVEAFATSIHDQERQQALSYIHNALVTEFQASEGAGRLLDARETNTLVSVGGQRLRSCFSRALELFNAGRLDGNVNATFLLSTDSGERDHVLQLLQVLRVLLVKGDNAQALLLVSARIPSTLVKVTKALSDAGETDSVDELVQVILDVLVVLVTSPDVVQELNESSTLHRIFHLAFHQESVQMNVVKVVEALLQGLQQSRWRSLVKLLYEERCLGGLIHNANGVGVLAKALSVTALSLRRAFAVGLLDLHRQMNADQQRHKIMTTFTQLFEFRQKVICAENNVSTTVETSRIHDQELADAVAELCSSGNDSTLQQGNIYQNKAFKLAIASMENMVEQSLFNPEAFGLLSDILAYLHRPAKTEEGQRWNDEAYEKLMDNRQRLECHYLQKLGQIIVTCRFDYEFVSNASFLAQAIEKFDGYSEMAQHTIMSVLSAIAIEARVIPYVELASINAFIQKGTFQRLSIHALLAFIANLFRFDESYHEVLCSVGLVSTLVALFLDQTSTVCSDAGSTQIRVEYPTSSTCTSRTPNDSTGIDEKLIISLLASHCHQRARRRRQCCTAMGRTDYIVLIDIMKLVADGAQSHTVARDEQYCQRTLCGLPMLECVCTLAGNASFQQEGISLWVSIIRLSLRLQHDDVVLRNVVNSILQALRYVTLAVYFPEDGEVTLAFPGNVVVLQGALAYLEALLRPKSASTMATEYGVSSEQGTWLDDVSMKEHFLGALLDCDVILSLLGIMCAVAKKWDVSVEATSTSDAVPASHLAMVLSLQSIFSLVTTSSEAERQFCSFISFGSFGDLISNFLTRADAPAAYNGILSNAASLDYFCVRYCIGFSLGDYGLVCFDKPSHAIAKQENDRIVPEVLRHPQFFGIGIQILSLHADGLGVDKARQLMNAFLRISTL</sequence>
<protein>
    <submittedName>
        <fullName evidence="3">Uncharacterized protein</fullName>
    </submittedName>
</protein>
<dbReference type="EMBL" id="QXFT01000178">
    <property type="protein sequence ID" value="KAE9351919.1"/>
    <property type="molecule type" value="Genomic_DNA"/>
</dbReference>
<feature type="compositionally biased region" description="Basic residues" evidence="2">
    <location>
        <begin position="1"/>
        <end position="10"/>
    </location>
</feature>
<comment type="caution">
    <text evidence="3">The sequence shown here is derived from an EMBL/GenBank/DDBJ whole genome shotgun (WGS) entry which is preliminary data.</text>
</comment>
<dbReference type="PANTHER" id="PTHR46108">
    <property type="entry name" value="BLUE CHEESE"/>
    <property type="match status" value="1"/>
</dbReference>
<feature type="region of interest" description="Disordered" evidence="2">
    <location>
        <begin position="1"/>
        <end position="51"/>
    </location>
</feature>
<name>A0A6A4G636_9STRA</name>
<keyword evidence="1" id="KW-0853">WD repeat</keyword>
<dbReference type="InterPro" id="IPR051944">
    <property type="entry name" value="BEACH_domain_protein"/>
</dbReference>
<gene>
    <name evidence="3" type="ORF">PR003_g4644</name>
</gene>
<evidence type="ECO:0000256" key="2">
    <source>
        <dbReference type="SAM" id="MobiDB-lite"/>
    </source>
</evidence>
<evidence type="ECO:0000256" key="1">
    <source>
        <dbReference type="ARBA" id="ARBA00022574"/>
    </source>
</evidence>
<dbReference type="PANTHER" id="PTHR46108:SF4">
    <property type="entry name" value="BLUE CHEESE"/>
    <property type="match status" value="1"/>
</dbReference>
<proteinExistence type="predicted"/>
<reference evidence="3 4" key="1">
    <citation type="submission" date="2018-08" db="EMBL/GenBank/DDBJ databases">
        <title>Genomic investigation of the strawberry pathogen Phytophthora fragariae indicates pathogenicity is determined by transcriptional variation in three key races.</title>
        <authorList>
            <person name="Adams T.M."/>
            <person name="Armitage A.D."/>
            <person name="Sobczyk M.K."/>
            <person name="Bates H.J."/>
            <person name="Dunwell J.M."/>
            <person name="Nellist C.F."/>
            <person name="Harrison R.J."/>
        </authorList>
    </citation>
    <scope>NUCLEOTIDE SEQUENCE [LARGE SCALE GENOMIC DNA]</scope>
    <source>
        <strain evidence="3 4">SCRP333</strain>
    </source>
</reference>
<keyword evidence="4" id="KW-1185">Reference proteome</keyword>